<evidence type="ECO:0000256" key="5">
    <source>
        <dbReference type="ARBA" id="ARBA00023172"/>
    </source>
</evidence>
<sequence>MWIKQLSFYRLSGESLTDSEKLSTALAKRPFHACSGLDWFSEGWVPPAGFLSDPVYPAQGKLMVSLKREDKVLPAGVIRDFLDAKISEIEASELRKVGRKEKLELKEQITDDLLPRAFTRSSRLSAYLDLGRGWLMVDSGTASKAEALVSQLREALPPFPAALPRTQLSPHAAMTAWVADGEAPEGFELDAECELKDPAENGAVIRCTRMDLTSEEIRQHIANGMLVTRVGLIWREQVRFVLTDTLQLKRIQFLDVLQEEASGAGDDVESLFEASFLIGSEALGEIVDALVEALGGLTEDQQAAPAPAGTAAAPAAQPDPGQAAGGSDVPWD</sequence>
<evidence type="ECO:0000256" key="6">
    <source>
        <dbReference type="HAMAP-Rule" id="MF_00194"/>
    </source>
</evidence>
<accession>A0A4T0V1Z5</accession>
<dbReference type="GO" id="GO:0043590">
    <property type="term" value="C:bacterial nucleoid"/>
    <property type="evidence" value="ECO:0007669"/>
    <property type="project" value="TreeGrafter"/>
</dbReference>
<comment type="subcellular location">
    <subcellularLocation>
        <location evidence="1 6">Cytoplasm</location>
        <location evidence="1 6">Nucleoid</location>
    </subcellularLocation>
</comment>
<dbReference type="Proteomes" id="UP000308891">
    <property type="component" value="Unassembled WGS sequence"/>
</dbReference>
<evidence type="ECO:0000256" key="2">
    <source>
        <dbReference type="ARBA" id="ARBA00008657"/>
    </source>
</evidence>
<dbReference type="Pfam" id="PF04381">
    <property type="entry name" value="RdgC"/>
    <property type="match status" value="1"/>
</dbReference>
<keyword evidence="4 6" id="KW-0963">Cytoplasm</keyword>
<feature type="region of interest" description="Disordered" evidence="7">
    <location>
        <begin position="301"/>
        <end position="332"/>
    </location>
</feature>
<keyword evidence="5 6" id="KW-0233">DNA recombination</keyword>
<dbReference type="EMBL" id="STGJ01000003">
    <property type="protein sequence ID" value="TIC85176.1"/>
    <property type="molecule type" value="Genomic_DNA"/>
</dbReference>
<evidence type="ECO:0000256" key="4">
    <source>
        <dbReference type="ARBA" id="ARBA00022490"/>
    </source>
</evidence>
<evidence type="ECO:0000313" key="9">
    <source>
        <dbReference type="Proteomes" id="UP000308891"/>
    </source>
</evidence>
<dbReference type="AlphaFoldDB" id="A0A4T0V1Z5"/>
<evidence type="ECO:0000256" key="3">
    <source>
        <dbReference type="ARBA" id="ARBA00022296"/>
    </source>
</evidence>
<keyword evidence="9" id="KW-1185">Reference proteome</keyword>
<dbReference type="HAMAP" id="MF_00194">
    <property type="entry name" value="RdgC"/>
    <property type="match status" value="1"/>
</dbReference>
<dbReference type="GO" id="GO:0005737">
    <property type="term" value="C:cytoplasm"/>
    <property type="evidence" value="ECO:0007669"/>
    <property type="project" value="UniProtKB-UniRule"/>
</dbReference>
<gene>
    <name evidence="6" type="primary">rdgC</name>
    <name evidence="8" type="ORF">E5K04_04005</name>
</gene>
<dbReference type="GO" id="GO:0000018">
    <property type="term" value="P:regulation of DNA recombination"/>
    <property type="evidence" value="ECO:0007669"/>
    <property type="project" value="TreeGrafter"/>
</dbReference>
<dbReference type="PANTHER" id="PTHR38103">
    <property type="entry name" value="RECOMBINATION-ASSOCIATED PROTEIN RDGC"/>
    <property type="match status" value="1"/>
</dbReference>
<comment type="function">
    <text evidence="6">May be involved in recombination.</text>
</comment>
<comment type="similarity">
    <text evidence="2 6">Belongs to the RdgC family.</text>
</comment>
<evidence type="ECO:0000256" key="7">
    <source>
        <dbReference type="SAM" id="MobiDB-lite"/>
    </source>
</evidence>
<proteinExistence type="inferred from homology"/>
<dbReference type="PANTHER" id="PTHR38103:SF1">
    <property type="entry name" value="RECOMBINATION-ASSOCIATED PROTEIN RDGC"/>
    <property type="match status" value="1"/>
</dbReference>
<protein>
    <recommendedName>
        <fullName evidence="3 6">Recombination-associated protein RdgC</fullName>
    </recommendedName>
</protein>
<evidence type="ECO:0000313" key="8">
    <source>
        <dbReference type="EMBL" id="TIC85176.1"/>
    </source>
</evidence>
<dbReference type="NCBIfam" id="NF001464">
    <property type="entry name" value="PRK00321.1-5"/>
    <property type="match status" value="1"/>
</dbReference>
<dbReference type="GO" id="GO:0006310">
    <property type="term" value="P:DNA recombination"/>
    <property type="evidence" value="ECO:0007669"/>
    <property type="project" value="UniProtKB-UniRule"/>
</dbReference>
<dbReference type="InterPro" id="IPR007476">
    <property type="entry name" value="RdgC"/>
</dbReference>
<dbReference type="GO" id="GO:0003690">
    <property type="term" value="F:double-stranded DNA binding"/>
    <property type="evidence" value="ECO:0007669"/>
    <property type="project" value="TreeGrafter"/>
</dbReference>
<dbReference type="OrthoDB" id="5290530at2"/>
<dbReference type="RefSeq" id="WP_136551624.1">
    <property type="nucleotide sequence ID" value="NZ_STGJ01000003.1"/>
</dbReference>
<evidence type="ECO:0000256" key="1">
    <source>
        <dbReference type="ARBA" id="ARBA00004453"/>
    </source>
</evidence>
<name>A0A4T0V1Z5_9NEIS</name>
<reference evidence="8 9" key="1">
    <citation type="submission" date="2019-04" db="EMBL/GenBank/DDBJ databases">
        <title>Crenobacter sp. nov.</title>
        <authorList>
            <person name="Shi S."/>
        </authorList>
    </citation>
    <scope>NUCLEOTIDE SEQUENCE [LARGE SCALE GENOMIC DNA]</scope>
    <source>
        <strain evidence="8 9">GY 70310</strain>
    </source>
</reference>
<comment type="caution">
    <text evidence="8">The sequence shown here is derived from an EMBL/GenBank/DDBJ whole genome shotgun (WGS) entry which is preliminary data.</text>
</comment>
<organism evidence="8 9">
    <name type="scientific">Crenobacter intestini</name>
    <dbReference type="NCBI Taxonomy" id="2563443"/>
    <lineage>
        <taxon>Bacteria</taxon>
        <taxon>Pseudomonadati</taxon>
        <taxon>Pseudomonadota</taxon>
        <taxon>Betaproteobacteria</taxon>
        <taxon>Neisseriales</taxon>
        <taxon>Neisseriaceae</taxon>
        <taxon>Crenobacter</taxon>
    </lineage>
</organism>
<feature type="compositionally biased region" description="Low complexity" evidence="7">
    <location>
        <begin position="301"/>
        <end position="326"/>
    </location>
</feature>